<dbReference type="SUPFAM" id="SSF50249">
    <property type="entry name" value="Nucleic acid-binding proteins"/>
    <property type="match status" value="1"/>
</dbReference>
<sequence length="211" mass="23782">VVGFIDNQHEVDTVYGARTLRTAVIGDETGIIKVPLWGEKIALLETQKSYKLTNLQTRTYKGALQVNLTSSSSITQAREVTAVEDLASLDSIQTITGTVQHCTIQSMRKCLQCNKNIDIDNESTTSTVRCTNCKTKQRLPDLQIKRLLKLEIKDTAKINPKFVMFSDALAQFCKTKNIEDKNDDELEDFILQLDKVTIQHEKNSEVAEKMD</sequence>
<reference evidence="1" key="1">
    <citation type="submission" date="2019-08" db="EMBL/GenBank/DDBJ databases">
        <title>The improved chromosome-level genome for the pearl oyster Pinctada fucata martensii using PacBio sequencing and Hi-C.</title>
        <authorList>
            <person name="Zheng Z."/>
        </authorList>
    </citation>
    <scope>NUCLEOTIDE SEQUENCE</scope>
    <source>
        <strain evidence="1">ZZ-2019</strain>
        <tissue evidence="1">Adductor muscle</tissue>
    </source>
</reference>
<name>A0AA88YLH8_PINIB</name>
<comment type="caution">
    <text evidence="1">The sequence shown here is derived from an EMBL/GenBank/DDBJ whole genome shotgun (WGS) entry which is preliminary data.</text>
</comment>
<gene>
    <name evidence="1" type="ORF">FSP39_002388</name>
</gene>
<evidence type="ECO:0000313" key="1">
    <source>
        <dbReference type="EMBL" id="KAK3108166.1"/>
    </source>
</evidence>
<keyword evidence="2" id="KW-1185">Reference proteome</keyword>
<proteinExistence type="predicted"/>
<dbReference type="AlphaFoldDB" id="A0AA88YLH8"/>
<dbReference type="EMBL" id="VSWD01000001">
    <property type="protein sequence ID" value="KAK3108166.1"/>
    <property type="molecule type" value="Genomic_DNA"/>
</dbReference>
<evidence type="ECO:0008006" key="3">
    <source>
        <dbReference type="Google" id="ProtNLM"/>
    </source>
</evidence>
<dbReference type="Proteomes" id="UP001186944">
    <property type="component" value="Unassembled WGS sequence"/>
</dbReference>
<dbReference type="InterPro" id="IPR012340">
    <property type="entry name" value="NA-bd_OB-fold"/>
</dbReference>
<organism evidence="1 2">
    <name type="scientific">Pinctada imbricata</name>
    <name type="common">Atlantic pearl-oyster</name>
    <name type="synonym">Pinctada martensii</name>
    <dbReference type="NCBI Taxonomy" id="66713"/>
    <lineage>
        <taxon>Eukaryota</taxon>
        <taxon>Metazoa</taxon>
        <taxon>Spiralia</taxon>
        <taxon>Lophotrochozoa</taxon>
        <taxon>Mollusca</taxon>
        <taxon>Bivalvia</taxon>
        <taxon>Autobranchia</taxon>
        <taxon>Pteriomorphia</taxon>
        <taxon>Pterioida</taxon>
        <taxon>Pterioidea</taxon>
        <taxon>Pteriidae</taxon>
        <taxon>Pinctada</taxon>
    </lineage>
</organism>
<dbReference type="Gene3D" id="2.40.50.140">
    <property type="entry name" value="Nucleic acid-binding proteins"/>
    <property type="match status" value="1"/>
</dbReference>
<protein>
    <recommendedName>
        <fullName evidence="3">Replication factor A C-terminal domain-containing protein</fullName>
    </recommendedName>
</protein>
<accession>A0AA88YLH8</accession>
<evidence type="ECO:0000313" key="2">
    <source>
        <dbReference type="Proteomes" id="UP001186944"/>
    </source>
</evidence>
<feature type="non-terminal residue" evidence="1">
    <location>
        <position position="1"/>
    </location>
</feature>